<evidence type="ECO:0000313" key="2">
    <source>
        <dbReference type="EMBL" id="QIO04915.1"/>
    </source>
</evidence>
<organism evidence="2 3">
    <name type="scientific">Acinetobacter shaoyimingii</name>
    <dbReference type="NCBI Taxonomy" id="2715164"/>
    <lineage>
        <taxon>Bacteria</taxon>
        <taxon>Pseudomonadati</taxon>
        <taxon>Pseudomonadota</taxon>
        <taxon>Gammaproteobacteria</taxon>
        <taxon>Moraxellales</taxon>
        <taxon>Moraxellaceae</taxon>
        <taxon>Acinetobacter</taxon>
    </lineage>
</organism>
<dbReference type="AlphaFoldDB" id="A0A6G8RSP9"/>
<dbReference type="RefSeq" id="WP_166221759.1">
    <property type="nucleotide sequence ID" value="NZ_CP049801.1"/>
</dbReference>
<dbReference type="KEGG" id="asha:G8E00_02485"/>
<dbReference type="Proteomes" id="UP000502297">
    <property type="component" value="Chromosome"/>
</dbReference>
<keyword evidence="1" id="KW-0812">Transmembrane</keyword>
<name>A0A6G8RSP9_9GAMM</name>
<dbReference type="EMBL" id="CP049801">
    <property type="protein sequence ID" value="QIO04915.1"/>
    <property type="molecule type" value="Genomic_DNA"/>
</dbReference>
<keyword evidence="1" id="KW-1133">Transmembrane helix</keyword>
<feature type="transmembrane region" description="Helical" evidence="1">
    <location>
        <begin position="24"/>
        <end position="40"/>
    </location>
</feature>
<protein>
    <recommendedName>
        <fullName evidence="4">VanZ family protein</fullName>
    </recommendedName>
</protein>
<keyword evidence="1" id="KW-0472">Membrane</keyword>
<evidence type="ECO:0000313" key="3">
    <source>
        <dbReference type="Proteomes" id="UP000502297"/>
    </source>
</evidence>
<reference evidence="2 3" key="1">
    <citation type="submission" date="2020-03" db="EMBL/GenBank/DDBJ databases">
        <authorList>
            <person name="Zhu W."/>
        </authorList>
    </citation>
    <scope>NUCLEOTIDE SEQUENCE [LARGE SCALE GENOMIC DNA]</scope>
    <source>
        <strain evidence="2 3">323-1</strain>
    </source>
</reference>
<accession>A0A6G8RSP9</accession>
<evidence type="ECO:0008006" key="4">
    <source>
        <dbReference type="Google" id="ProtNLM"/>
    </source>
</evidence>
<proteinExistence type="predicted"/>
<feature type="transmembrane region" description="Helical" evidence="1">
    <location>
        <begin position="47"/>
        <end position="63"/>
    </location>
</feature>
<gene>
    <name evidence="2" type="ORF">G8E00_02485</name>
</gene>
<keyword evidence="3" id="KW-1185">Reference proteome</keyword>
<sequence length="105" mass="12027">MYLSAFQQFKTSIVSFTGLERDALHIYAGLAVFLLIALLHGRQLKSIYALLAVFGVAIGAELLDARDDLIHYGYWRYGASVHDMINTIFWPTVIWLSAKFKMWKK</sequence>
<feature type="transmembrane region" description="Helical" evidence="1">
    <location>
        <begin position="75"/>
        <end position="96"/>
    </location>
</feature>
<evidence type="ECO:0000256" key="1">
    <source>
        <dbReference type="SAM" id="Phobius"/>
    </source>
</evidence>